<gene>
    <name evidence="5" type="ORF">GGQ67_003062</name>
</gene>
<dbReference type="Proteomes" id="UP000582090">
    <property type="component" value="Unassembled WGS sequence"/>
</dbReference>
<proteinExistence type="predicted"/>
<name>A0A7W6CVU4_9HYPH</name>
<evidence type="ECO:0000259" key="4">
    <source>
        <dbReference type="PROSITE" id="PS50042"/>
    </source>
</evidence>
<keyword evidence="2" id="KW-0238">DNA-binding</keyword>
<dbReference type="InterPro" id="IPR012318">
    <property type="entry name" value="HTH_CRP"/>
</dbReference>
<dbReference type="GO" id="GO:0006355">
    <property type="term" value="P:regulation of DNA-templated transcription"/>
    <property type="evidence" value="ECO:0007669"/>
    <property type="project" value="InterPro"/>
</dbReference>
<dbReference type="InterPro" id="IPR018490">
    <property type="entry name" value="cNMP-bd_dom_sf"/>
</dbReference>
<dbReference type="Gene3D" id="2.60.120.10">
    <property type="entry name" value="Jelly Rolls"/>
    <property type="match status" value="1"/>
</dbReference>
<evidence type="ECO:0000313" key="6">
    <source>
        <dbReference type="Proteomes" id="UP000582090"/>
    </source>
</evidence>
<dbReference type="InterPro" id="IPR036390">
    <property type="entry name" value="WH_DNA-bd_sf"/>
</dbReference>
<protein>
    <submittedName>
        <fullName evidence="5">CRP-like cAMP-binding protein</fullName>
    </submittedName>
</protein>
<dbReference type="InterPro" id="IPR000595">
    <property type="entry name" value="cNMP-bd_dom"/>
</dbReference>
<dbReference type="RefSeq" id="WP_246400192.1">
    <property type="nucleotide sequence ID" value="NZ_JACIDW010000009.1"/>
</dbReference>
<dbReference type="InterPro" id="IPR014710">
    <property type="entry name" value="RmlC-like_jellyroll"/>
</dbReference>
<dbReference type="PROSITE" id="PS50042">
    <property type="entry name" value="CNMP_BINDING_3"/>
    <property type="match status" value="1"/>
</dbReference>
<dbReference type="SUPFAM" id="SSF46785">
    <property type="entry name" value="Winged helix' DNA-binding domain"/>
    <property type="match status" value="1"/>
</dbReference>
<keyword evidence="1" id="KW-0805">Transcription regulation</keyword>
<accession>A0A7W6CVU4</accession>
<reference evidence="5 6" key="1">
    <citation type="submission" date="2020-08" db="EMBL/GenBank/DDBJ databases">
        <title>Genomic Encyclopedia of Type Strains, Phase IV (KMG-IV): sequencing the most valuable type-strain genomes for metagenomic binning, comparative biology and taxonomic classification.</title>
        <authorList>
            <person name="Goeker M."/>
        </authorList>
    </citation>
    <scope>NUCLEOTIDE SEQUENCE [LARGE SCALE GENOMIC DNA]</scope>
    <source>
        <strain evidence="5 6">DSM 26575</strain>
    </source>
</reference>
<keyword evidence="6" id="KW-1185">Reference proteome</keyword>
<dbReference type="GO" id="GO:0003677">
    <property type="term" value="F:DNA binding"/>
    <property type="evidence" value="ECO:0007669"/>
    <property type="project" value="UniProtKB-KW"/>
</dbReference>
<evidence type="ECO:0000256" key="1">
    <source>
        <dbReference type="ARBA" id="ARBA00023015"/>
    </source>
</evidence>
<dbReference type="Gene3D" id="1.10.10.10">
    <property type="entry name" value="Winged helix-like DNA-binding domain superfamily/Winged helix DNA-binding domain"/>
    <property type="match status" value="1"/>
</dbReference>
<dbReference type="SUPFAM" id="SSF51206">
    <property type="entry name" value="cAMP-binding domain-like"/>
    <property type="match status" value="1"/>
</dbReference>
<organism evidence="5 6">
    <name type="scientific">Rhizobium metallidurans</name>
    <dbReference type="NCBI Taxonomy" id="1265931"/>
    <lineage>
        <taxon>Bacteria</taxon>
        <taxon>Pseudomonadati</taxon>
        <taxon>Pseudomonadota</taxon>
        <taxon>Alphaproteobacteria</taxon>
        <taxon>Hyphomicrobiales</taxon>
        <taxon>Rhizobiaceae</taxon>
        <taxon>Rhizobium/Agrobacterium group</taxon>
        <taxon>Rhizobium</taxon>
    </lineage>
</organism>
<dbReference type="AlphaFoldDB" id="A0A7W6CVU4"/>
<dbReference type="EMBL" id="JACIDW010000009">
    <property type="protein sequence ID" value="MBB3965389.1"/>
    <property type="molecule type" value="Genomic_DNA"/>
</dbReference>
<dbReference type="InterPro" id="IPR036388">
    <property type="entry name" value="WH-like_DNA-bd_sf"/>
</dbReference>
<evidence type="ECO:0000256" key="2">
    <source>
        <dbReference type="ARBA" id="ARBA00023125"/>
    </source>
</evidence>
<comment type="caution">
    <text evidence="5">The sequence shown here is derived from an EMBL/GenBank/DDBJ whole genome shotgun (WGS) entry which is preliminary data.</text>
</comment>
<keyword evidence="3" id="KW-0804">Transcription</keyword>
<sequence>MAGFEMTDIRNRILRALPENSLSALIPHLKAVELPSRKVLVQINERPLHAYFIESGLASMIAMSTDGESVEVGHIGFEGMSAAHIVLGADTTPNRTFMQVAGYGYALPINRLRQAADGDALLLELLLRYNHYAALQLANSALANARYSINERLSRWLLMVHDRLRRDDLPLTHEFLALMLGVRRSGITNELHILEGIHAIRATRGNVRILSREKLEAIAAGSYGTPEQIYEDLFRKPLNGPIPPR</sequence>
<feature type="domain" description="Cyclic nucleotide-binding" evidence="4">
    <location>
        <begin position="13"/>
        <end position="76"/>
    </location>
</feature>
<evidence type="ECO:0000313" key="5">
    <source>
        <dbReference type="EMBL" id="MBB3965389.1"/>
    </source>
</evidence>
<dbReference type="Pfam" id="PF13545">
    <property type="entry name" value="HTH_Crp_2"/>
    <property type="match status" value="1"/>
</dbReference>
<evidence type="ECO:0000256" key="3">
    <source>
        <dbReference type="ARBA" id="ARBA00023163"/>
    </source>
</evidence>